<dbReference type="EMBL" id="FZPH01000016">
    <property type="protein sequence ID" value="SNT63912.1"/>
    <property type="molecule type" value="Genomic_DNA"/>
</dbReference>
<reference evidence="2 3" key="1">
    <citation type="submission" date="2017-06" db="EMBL/GenBank/DDBJ databases">
        <authorList>
            <person name="Kim H.J."/>
            <person name="Triplett B.A."/>
        </authorList>
    </citation>
    <scope>NUCLEOTIDE SEQUENCE [LARGE SCALE GENOMIC DNA]</scope>
    <source>
        <strain evidence="2 3">CGMCC 4.5593</strain>
    </source>
</reference>
<dbReference type="Proteomes" id="UP000198362">
    <property type="component" value="Unassembled WGS sequence"/>
</dbReference>
<dbReference type="RefSeq" id="WP_089254222.1">
    <property type="nucleotide sequence ID" value="NZ_FZPH01000016.1"/>
</dbReference>
<sequence>MTENPSLVEYWFETSSHCDRIIEFTAFMRKWAAEVAAEGDTNDLSGIVREFRHRTRRLPQQPARHDPQSSTKQLVDDDDERFRGAMELLQQELKPRLATFSRDGERSQIENLLNVSTSDLADEFGSFSAAWDFLVELKYHTSVPDSRQLRRNAWFSVLIEHSERFIRDIISVAVLFLGRSVLRDELMACLHDADLAVYPATPRQLARLNTTAEVLADTVTGYMDRDNKNTTSFARTFGGALGAPLFDPHLTALEQGLLSGLVHGDTMDAAWALLLDVRHAIVHTTVDELHDGEPVDLDRLLYNLDKRRMELLAELLGAFCFGFAIRMMVRVAEKAEADDRELVERLRRLLSGELRVLLKRILNQERYAFAWAVAEVAIAAEPADSPGTMLRLNAYFARQQLKPGEVPRDEIARIPVGNLPRHRIIRQVLLRDFNREELEPLLDEALSSGDVAMHELRQWPALGDLWLVPWVDSWLLRYDERP</sequence>
<proteinExistence type="predicted"/>
<dbReference type="AlphaFoldDB" id="A0A239PAH9"/>
<evidence type="ECO:0000313" key="3">
    <source>
        <dbReference type="Proteomes" id="UP000198362"/>
    </source>
</evidence>
<name>A0A239PAH9_9ACTN</name>
<feature type="region of interest" description="Disordered" evidence="1">
    <location>
        <begin position="55"/>
        <end position="74"/>
    </location>
</feature>
<organism evidence="2 3">
    <name type="scientific">Asanoa hainanensis</name>
    <dbReference type="NCBI Taxonomy" id="560556"/>
    <lineage>
        <taxon>Bacteria</taxon>
        <taxon>Bacillati</taxon>
        <taxon>Actinomycetota</taxon>
        <taxon>Actinomycetes</taxon>
        <taxon>Micromonosporales</taxon>
        <taxon>Micromonosporaceae</taxon>
        <taxon>Asanoa</taxon>
    </lineage>
</organism>
<protein>
    <submittedName>
        <fullName evidence="2">Uncharacterized protein</fullName>
    </submittedName>
</protein>
<keyword evidence="3" id="KW-1185">Reference proteome</keyword>
<evidence type="ECO:0000256" key="1">
    <source>
        <dbReference type="SAM" id="MobiDB-lite"/>
    </source>
</evidence>
<gene>
    <name evidence="2" type="ORF">SAMN05421812_11626</name>
</gene>
<evidence type="ECO:0000313" key="2">
    <source>
        <dbReference type="EMBL" id="SNT63912.1"/>
    </source>
</evidence>
<accession>A0A239PAH9</accession>